<dbReference type="CDD" id="cd09736">
    <property type="entry name" value="Csy2_I-F"/>
    <property type="match status" value="1"/>
</dbReference>
<accession>A0A0S2TF84</accession>
<dbReference type="NCBIfam" id="TIGR02565">
    <property type="entry name" value="cas_Csy2"/>
    <property type="match status" value="1"/>
</dbReference>
<dbReference type="STRING" id="1748243.Tel_12190"/>
<name>A0A0S2TF84_9GAMM</name>
<dbReference type="EMBL" id="CP013099">
    <property type="protein sequence ID" value="ALP53831.1"/>
    <property type="molecule type" value="Genomic_DNA"/>
</dbReference>
<organism evidence="1 2">
    <name type="scientific">Candidatus Tenderia electrophaga</name>
    <dbReference type="NCBI Taxonomy" id="1748243"/>
    <lineage>
        <taxon>Bacteria</taxon>
        <taxon>Pseudomonadati</taxon>
        <taxon>Pseudomonadota</taxon>
        <taxon>Gammaproteobacteria</taxon>
        <taxon>Candidatus Tenderiales</taxon>
        <taxon>Candidatus Tenderiaceae</taxon>
        <taxon>Candidatus Tenderia</taxon>
    </lineage>
</organism>
<dbReference type="Proteomes" id="UP000055136">
    <property type="component" value="Chromosome"/>
</dbReference>
<dbReference type="InterPro" id="IPR013398">
    <property type="entry name" value="CRISPR-assoc_prot_Csy2"/>
</dbReference>
<dbReference type="KEGG" id="tee:Tel_12190"/>
<evidence type="ECO:0000313" key="2">
    <source>
        <dbReference type="Proteomes" id="UP000055136"/>
    </source>
</evidence>
<dbReference type="Pfam" id="PF09614">
    <property type="entry name" value="Cas_Csy2"/>
    <property type="match status" value="1"/>
</dbReference>
<reference evidence="1" key="1">
    <citation type="submission" date="2015-10" db="EMBL/GenBank/DDBJ databases">
        <title>Description of Candidatus Tenderia electrophaga gen. nov, sp. nov., an Uncultivated Electroautotroph from a Biocathode Enrichment.</title>
        <authorList>
            <person name="Eddie B.J."/>
            <person name="Malanoski A.P."/>
            <person name="Wang Z."/>
            <person name="Hall R.J."/>
            <person name="Oh S.D."/>
            <person name="Heiner C."/>
            <person name="Lin B."/>
            <person name="Strycharz-Glaven S.M."/>
        </authorList>
    </citation>
    <scope>NUCLEOTIDE SEQUENCE [LARGE SCALE GENOMIC DNA]</scope>
    <source>
        <strain evidence="1">NRL1</strain>
    </source>
</reference>
<proteinExistence type="predicted"/>
<keyword evidence="2" id="KW-1185">Reference proteome</keyword>
<gene>
    <name evidence="1" type="ORF">Tel_12190</name>
</gene>
<sequence>MTDPKALIVLPRLQVQNANAVSGPLTWGFPSPTAFSGFVHALERRLANSLEEGFGGVGIVCHKFEPQVSQPAGKYTRVFNLARHPVGKDGKTAAIVEEGRAHMEVSLVIGLNDHLDEEDREAFLSELNRTLYLQRLAGGTLLPRRDRRYQPQYWSLPIDRQSQDVLFMKLRRRLLPGFALVQREDRLQQRLAWLRQTDAESNALDALLDLSRLNIEPDVPDPDNPDEKQWGIRKNPGWLVPIPVGYASISPLYQPGEVRNARDNETPFCFVENLYSLGEWVSPHRITTLQQLLWHQQADVEKGIYRCSNRYADFVTNTDINNK</sequence>
<protein>
    <submittedName>
        <fullName evidence="1">Type I-F CRISPR-associated protein Csy2</fullName>
    </submittedName>
</protein>
<evidence type="ECO:0000313" key="1">
    <source>
        <dbReference type="EMBL" id="ALP53831.1"/>
    </source>
</evidence>
<dbReference type="AlphaFoldDB" id="A0A0S2TF84"/>